<organism evidence="3 4">
    <name type="scientific">Bacillus cereus</name>
    <dbReference type="NCBI Taxonomy" id="1396"/>
    <lineage>
        <taxon>Bacteria</taxon>
        <taxon>Bacillati</taxon>
        <taxon>Bacillota</taxon>
        <taxon>Bacilli</taxon>
        <taxon>Bacillales</taxon>
        <taxon>Bacillaceae</taxon>
        <taxon>Bacillus</taxon>
        <taxon>Bacillus cereus group</taxon>
    </lineage>
</organism>
<name>A0A2C1M565_BACCE</name>
<dbReference type="Pfam" id="PF06605">
    <property type="entry name" value="Prophage_tail"/>
    <property type="match status" value="1"/>
</dbReference>
<proteinExistence type="predicted"/>
<dbReference type="NCBIfam" id="TIGR01665">
    <property type="entry name" value="put_anti_recept"/>
    <property type="match status" value="1"/>
</dbReference>
<dbReference type="InterPro" id="IPR010572">
    <property type="entry name" value="Tail_dom"/>
</dbReference>
<evidence type="ECO:0000313" key="4">
    <source>
        <dbReference type="Proteomes" id="UP000225766"/>
    </source>
</evidence>
<feature type="coiled-coil region" evidence="1">
    <location>
        <begin position="384"/>
        <end position="421"/>
    </location>
</feature>
<sequence length="1548" mass="172380">MRTPNGTLHVVDFKKSQIVSAIQPKGYWDDKRHWEIKNNIDTLEFRVFENTDHAATLVQQNLVLKEVRGGRIVPYVITEAEKDSDDKSLMVYASGEWIQLAKAEIIEPQKIESKTLKQCMEIALKGTKWEIGKTEHDGSHSMTIDEFTNPLDLLKKIAASFELEIQYRAEVVGSQIVVRYVDMVKKRGRDTRKEVTVGKDLLGIKRIESSRNICTALLGYVKKDNGEFITISEINNGVPYLVDDAAYQRWNEKGKHKFAFYTPQTENEDMSPQRLMTLMKTEMNKLINTSVSYEVQAQSIGRVFGLAHELINEGDAIRIIDEGFTPKLYLEARAIAGDESFKDPKQDKYMFGDYREIIDQNDELRRLYQKILSSLYDKVPQELFDQLKDKVTEQNQNIIDAKDKADQAQKESQEAKDLAEATVEYVEQNLVDIIESVNPPTANLKPNKTLWRDISGGKPGILKIWTGTTWEPVVPDTGPLQQIIKDAENEINTLKETVKDMPDKTWLNRQLEGKADKSGVYTKDYINENLVGKQIYETDKQANIKAFSDMNTKYEQTAGALKLTATKDELKQTNTNVANVTKTVNEVKITTDENSKKITKVEGDFNNMKIGSVNLAIDSEYICDVKNATANYSSLKSLKTSTKIDYRNKKLTLSYILTGNITGKGSNPWMGAELQVKYVDGETQYLSLRRDGSVVGTTWRDALQSGLFTIKDKDVAIIVVTTGSRDVFGNFNISHVQLEEGTVPTAWHPATEEAVSTGDFTKVTNEIKQTVDTNSQTITKVGKKVNDQDASIADVNKKTNEIKQTVDKNSQAITTLSTTQGKQGELIQSNKSSIEQLNNEIKLKVTETQMEDYIGAIGHVNMVSNSAFEERTIDPTTGIVTQTKPSIAKWEVRGTNATATVLPVSARNHGGYNSVKIENSGQAGPMFTSINQTMPIVSGSGAYICSVWIYTDNASGIDEGGAIEMTFRNGSTQVSSKLTYFDKTLANNTWTQLSVKLDAPTQPANVVNVRLYVRKNGRVWLSQPMVVQGTELSTFMENPKDITNYDQLIGEVAKKVATSEYNQKITTMETTINQQSNRIDLKAESKDVYTKTEANGQFGGKAIVDSHTSSISLMADQINQRVVKGDIASTINQTAQSVLIQASKIYLDGYIEAKHLKAQTLQGVTIQTAPQGSGANQIRLNAQNMTLYGSNQARGYFGFINRTDSNIQSALILGNDYASSGTLNGSLVLDQTTIAGTQWTNSVASIGIATGRSGNDILKSSYINFYRYDGGMELKSQGEFKITNDNGNVNLHANATGSTTGFINLSASKDINFTSKRGYFNFYTSENKSFPAMVIKDLAPTNQGDVDFNFANQLTLRVARHPDYVGDGLQIKNGTGTSWGNMKLGILRTMGNIGCNADVYAKNFINTSTRKVKTNIEDLPFSALKKVNNVRIKQYNLISDVEKYNAGEIDVLPVNYGMIAEDTDEVFTTKEKDAVTLYDSVSITMQAVQELDWKADNMQFDIGMLKQKLEAQRLKEVEQEKRIMALEELVGKLINETTTKNITQTEQP</sequence>
<feature type="domain" description="Peptidase S74" evidence="2">
    <location>
        <begin position="1408"/>
        <end position="1530"/>
    </location>
</feature>
<dbReference type="Proteomes" id="UP000225766">
    <property type="component" value="Unassembled WGS sequence"/>
</dbReference>
<dbReference type="Gene3D" id="2.60.120.260">
    <property type="entry name" value="Galactose-binding domain-like"/>
    <property type="match status" value="1"/>
</dbReference>
<dbReference type="PROSITE" id="PS51688">
    <property type="entry name" value="ICA"/>
    <property type="match status" value="1"/>
</dbReference>
<accession>A0A2C1M565</accession>
<evidence type="ECO:0000313" key="3">
    <source>
        <dbReference type="EMBL" id="PGU05352.1"/>
    </source>
</evidence>
<dbReference type="InterPro" id="IPR007119">
    <property type="entry name" value="Phage_tail_spike_N"/>
</dbReference>
<dbReference type="EMBL" id="NUMG01000004">
    <property type="protein sequence ID" value="PGU05352.1"/>
    <property type="molecule type" value="Genomic_DNA"/>
</dbReference>
<keyword evidence="1" id="KW-0175">Coiled coil</keyword>
<reference evidence="3 4" key="1">
    <citation type="submission" date="2017-09" db="EMBL/GenBank/DDBJ databases">
        <title>Large-scale bioinformatics analysis of Bacillus genomes uncovers conserved roles of natural products in bacterial physiology.</title>
        <authorList>
            <consortium name="Agbiome Team Llc"/>
            <person name="Bleich R.M."/>
            <person name="Grubbs K.J."/>
            <person name="Santa Maria K.C."/>
            <person name="Allen S.E."/>
            <person name="Farag S."/>
            <person name="Shank E.A."/>
            <person name="Bowers A."/>
        </authorList>
    </citation>
    <scope>NUCLEOTIDE SEQUENCE [LARGE SCALE GENOMIC DNA]</scope>
    <source>
        <strain evidence="3 4">AFS040105</strain>
    </source>
</reference>
<comment type="caution">
    <text evidence="3">The sequence shown here is derived from an EMBL/GenBank/DDBJ whole genome shotgun (WGS) entry which is preliminary data.</text>
</comment>
<dbReference type="Pfam" id="PF13884">
    <property type="entry name" value="Peptidase_S74"/>
    <property type="match status" value="1"/>
</dbReference>
<evidence type="ECO:0000259" key="2">
    <source>
        <dbReference type="PROSITE" id="PS51688"/>
    </source>
</evidence>
<dbReference type="InterPro" id="IPR030392">
    <property type="entry name" value="S74_ICA"/>
</dbReference>
<dbReference type="RefSeq" id="WP_098882414.1">
    <property type="nucleotide sequence ID" value="NZ_NUMG01000004.1"/>
</dbReference>
<protein>
    <submittedName>
        <fullName evidence="3">Peptidase S74</fullName>
    </submittedName>
</protein>
<gene>
    <name evidence="3" type="ORF">COD19_03805</name>
</gene>
<evidence type="ECO:0000256" key="1">
    <source>
        <dbReference type="SAM" id="Coils"/>
    </source>
</evidence>